<dbReference type="InParanoid" id="T1HZJ2"/>
<evidence type="ECO:0008006" key="3">
    <source>
        <dbReference type="Google" id="ProtNLM"/>
    </source>
</evidence>
<name>T1HZJ2_RHOPR</name>
<dbReference type="HOGENOM" id="CLU_2229900_0_0_1"/>
<dbReference type="EMBL" id="ACPB03001700">
    <property type="status" value="NOT_ANNOTATED_CDS"/>
    <property type="molecule type" value="Genomic_DNA"/>
</dbReference>
<dbReference type="AlphaFoldDB" id="T1HZJ2"/>
<dbReference type="VEuPathDB" id="VectorBase:RPRC009462"/>
<dbReference type="Proteomes" id="UP000015103">
    <property type="component" value="Unassembled WGS sequence"/>
</dbReference>
<evidence type="ECO:0000313" key="1">
    <source>
        <dbReference type="EnsemblMetazoa" id="RPRC009462-PA"/>
    </source>
</evidence>
<organism evidence="1 2">
    <name type="scientific">Rhodnius prolixus</name>
    <name type="common">Triatomid bug</name>
    <dbReference type="NCBI Taxonomy" id="13249"/>
    <lineage>
        <taxon>Eukaryota</taxon>
        <taxon>Metazoa</taxon>
        <taxon>Ecdysozoa</taxon>
        <taxon>Arthropoda</taxon>
        <taxon>Hexapoda</taxon>
        <taxon>Insecta</taxon>
        <taxon>Pterygota</taxon>
        <taxon>Neoptera</taxon>
        <taxon>Paraneoptera</taxon>
        <taxon>Hemiptera</taxon>
        <taxon>Heteroptera</taxon>
        <taxon>Panheteroptera</taxon>
        <taxon>Cimicomorpha</taxon>
        <taxon>Reduviidae</taxon>
        <taxon>Triatominae</taxon>
        <taxon>Rhodnius</taxon>
    </lineage>
</organism>
<dbReference type="InterPro" id="IPR052728">
    <property type="entry name" value="O2_lipid_transport_reg"/>
</dbReference>
<reference evidence="1" key="1">
    <citation type="submission" date="2015-05" db="UniProtKB">
        <authorList>
            <consortium name="EnsemblMetazoa"/>
        </authorList>
    </citation>
    <scope>IDENTIFICATION</scope>
</reference>
<proteinExistence type="predicted"/>
<evidence type="ECO:0000313" key="2">
    <source>
        <dbReference type="Proteomes" id="UP000015103"/>
    </source>
</evidence>
<protein>
    <recommendedName>
        <fullName evidence="3">Acyltransferase 3 domain-containing protein</fullName>
    </recommendedName>
</protein>
<accession>T1HZJ2</accession>
<dbReference type="PANTHER" id="PTHR11161:SF0">
    <property type="entry name" value="O-ACYLTRANSFERASE LIKE PROTEIN"/>
    <property type="match status" value="1"/>
</dbReference>
<keyword evidence="2" id="KW-1185">Reference proteome</keyword>
<dbReference type="PANTHER" id="PTHR11161">
    <property type="entry name" value="O-ACYLTRANSFERASE"/>
    <property type="match status" value="1"/>
</dbReference>
<sequence length="106" mass="12348">MVTNLNNLLPTEKTKEFRAISGLKVITMFLVILGHRMLISMFTPMINQRENELIIGNLGHTYIKNGALIVNTFFEVTGFLTFYKILTDVEKNRPVSVWKSIFRRWI</sequence>
<dbReference type="EnsemblMetazoa" id="RPRC009462-RA">
    <property type="protein sequence ID" value="RPRC009462-PA"/>
    <property type="gene ID" value="RPRC009462"/>
</dbReference>